<feature type="domain" description="WYL" evidence="1">
    <location>
        <begin position="14"/>
        <end position="50"/>
    </location>
</feature>
<dbReference type="Proteomes" id="UP000179334">
    <property type="component" value="Unassembled WGS sequence"/>
</dbReference>
<organism evidence="2 3">
    <name type="scientific">Candidatus Muproteobacteria bacterium RBG_16_64_10</name>
    <dbReference type="NCBI Taxonomy" id="1817757"/>
    <lineage>
        <taxon>Bacteria</taxon>
        <taxon>Pseudomonadati</taxon>
        <taxon>Pseudomonadota</taxon>
        <taxon>Candidatus Muproteobacteria</taxon>
    </lineage>
</organism>
<evidence type="ECO:0000259" key="1">
    <source>
        <dbReference type="Pfam" id="PF13280"/>
    </source>
</evidence>
<dbReference type="PROSITE" id="PS52050">
    <property type="entry name" value="WYL"/>
    <property type="match status" value="1"/>
</dbReference>
<name>A0A1F6T4G6_9PROT</name>
<reference evidence="2 3" key="1">
    <citation type="journal article" date="2016" name="Nat. Commun.">
        <title>Thousands of microbial genomes shed light on interconnected biogeochemical processes in an aquifer system.</title>
        <authorList>
            <person name="Anantharaman K."/>
            <person name="Brown C.T."/>
            <person name="Hug L.A."/>
            <person name="Sharon I."/>
            <person name="Castelle C.J."/>
            <person name="Probst A.J."/>
            <person name="Thomas B.C."/>
            <person name="Singh A."/>
            <person name="Wilkins M.J."/>
            <person name="Karaoz U."/>
            <person name="Brodie E.L."/>
            <person name="Williams K.H."/>
            <person name="Hubbard S.S."/>
            <person name="Banfield J.F."/>
        </authorList>
    </citation>
    <scope>NUCLEOTIDE SEQUENCE [LARGE SCALE GENOMIC DNA]</scope>
</reference>
<dbReference type="Pfam" id="PF13280">
    <property type="entry name" value="WYL"/>
    <property type="match status" value="1"/>
</dbReference>
<comment type="caution">
    <text evidence="2">The sequence shown here is derived from an EMBL/GenBank/DDBJ whole genome shotgun (WGS) entry which is preliminary data.</text>
</comment>
<sequence>MLSGGQEGTMLPNVLQVISRAIRERRCLAVHYDGQRQVRVVEPHAVYADEHDALVLDAYQIRGYSEAARPTPFWRPLPLGGISAISLLKESFTPRLSEGFSPDRPKYRRGLIVVVQDPQPDFLPPLATGRRRPWDILRSR</sequence>
<evidence type="ECO:0000313" key="2">
    <source>
        <dbReference type="EMBL" id="OGI40022.1"/>
    </source>
</evidence>
<dbReference type="AlphaFoldDB" id="A0A1F6T4G6"/>
<protein>
    <recommendedName>
        <fullName evidence="1">WYL domain-containing protein</fullName>
    </recommendedName>
</protein>
<evidence type="ECO:0000313" key="3">
    <source>
        <dbReference type="Proteomes" id="UP000179334"/>
    </source>
</evidence>
<dbReference type="EMBL" id="MFSR01000030">
    <property type="protein sequence ID" value="OGI40022.1"/>
    <property type="molecule type" value="Genomic_DNA"/>
</dbReference>
<dbReference type="InterPro" id="IPR026881">
    <property type="entry name" value="WYL_dom"/>
</dbReference>
<proteinExistence type="predicted"/>
<gene>
    <name evidence="2" type="ORF">A2V91_02960</name>
</gene>
<accession>A0A1F6T4G6</accession>